<evidence type="ECO:0008006" key="3">
    <source>
        <dbReference type="Google" id="ProtNLM"/>
    </source>
</evidence>
<dbReference type="InterPro" id="IPR006530">
    <property type="entry name" value="YD"/>
</dbReference>
<dbReference type="RefSeq" id="WP_193918570.1">
    <property type="nucleotide sequence ID" value="NZ_JADEXS020000001.1"/>
</dbReference>
<reference evidence="1" key="1">
    <citation type="submission" date="2020-10" db="EMBL/GenBank/DDBJ databases">
        <authorList>
            <person name="Castelo-Branco R."/>
            <person name="Eusebio N."/>
            <person name="Adriana R."/>
            <person name="Vieira A."/>
            <person name="Brugerolle De Fraissinette N."/>
            <person name="Rezende De Castro R."/>
            <person name="Schneider M.P."/>
            <person name="Vasconcelos V."/>
            <person name="Leao P.N."/>
        </authorList>
    </citation>
    <scope>NUCLEOTIDE SEQUENCE</scope>
    <source>
        <strain evidence="1">LEGE 12446</strain>
    </source>
</reference>
<keyword evidence="2" id="KW-1185">Reference proteome</keyword>
<dbReference type="AlphaFoldDB" id="A0A8J7D1E2"/>
<sequence>MKSLIYVINSSFSYTYDASGRRIGEVNNDGSWTYSYDATGQLTQAQFDSTNPNIADQNLQYVYDSARNRVQTIINGEIIDYTANNLNQYSNVGDAEYTYDADGNLIQVVDGSDIYNYTYNDENSVRKSCLLSFANADQPLNY</sequence>
<evidence type="ECO:0000313" key="1">
    <source>
        <dbReference type="EMBL" id="MBE9024287.1"/>
    </source>
</evidence>
<dbReference type="NCBIfam" id="TIGR01643">
    <property type="entry name" value="YD_repeat_2x"/>
    <property type="match status" value="2"/>
</dbReference>
<protein>
    <recommendedName>
        <fullName evidence="3">YD repeat-containing protein</fullName>
    </recommendedName>
</protein>
<dbReference type="InterPro" id="IPR031325">
    <property type="entry name" value="RHS_repeat"/>
</dbReference>
<organism evidence="1 2">
    <name type="scientific">Desmonostoc muscorum LEGE 12446</name>
    <dbReference type="NCBI Taxonomy" id="1828758"/>
    <lineage>
        <taxon>Bacteria</taxon>
        <taxon>Bacillati</taxon>
        <taxon>Cyanobacteriota</taxon>
        <taxon>Cyanophyceae</taxon>
        <taxon>Nostocales</taxon>
        <taxon>Nostocaceae</taxon>
        <taxon>Desmonostoc</taxon>
    </lineage>
</organism>
<comment type="caution">
    <text evidence="1">The sequence shown here is derived from an EMBL/GenBank/DDBJ whole genome shotgun (WGS) entry which is preliminary data.</text>
</comment>
<gene>
    <name evidence="1" type="ORF">IQ276_18225</name>
</gene>
<name>A0A8J7D1E2_DESMC</name>
<dbReference type="Pfam" id="PF05593">
    <property type="entry name" value="RHS_repeat"/>
    <property type="match status" value="1"/>
</dbReference>
<dbReference type="Proteomes" id="UP000622533">
    <property type="component" value="Unassembled WGS sequence"/>
</dbReference>
<accession>A0A8J7D1E2</accession>
<dbReference type="EMBL" id="JADEXS010000249">
    <property type="protein sequence ID" value="MBE9024287.1"/>
    <property type="molecule type" value="Genomic_DNA"/>
</dbReference>
<dbReference type="Gene3D" id="2.180.10.10">
    <property type="entry name" value="RHS repeat-associated core"/>
    <property type="match status" value="1"/>
</dbReference>
<proteinExistence type="predicted"/>
<evidence type="ECO:0000313" key="2">
    <source>
        <dbReference type="Proteomes" id="UP000622533"/>
    </source>
</evidence>